<keyword evidence="5" id="KW-0573">Peptidoglycan synthesis</keyword>
<protein>
    <recommendedName>
        <fullName evidence="10">Polysaccharide biosynthesis protein C-terminal domain-containing protein</fullName>
    </recommendedName>
</protein>
<feature type="transmembrane region" description="Helical" evidence="8">
    <location>
        <begin position="121"/>
        <end position="142"/>
    </location>
</feature>
<dbReference type="InterPro" id="IPR004268">
    <property type="entry name" value="MurJ"/>
</dbReference>
<name>X0ZPE5_9ZZZZ</name>
<dbReference type="GO" id="GO:0015648">
    <property type="term" value="F:lipid-linked peptidoglycan transporter activity"/>
    <property type="evidence" value="ECO:0007669"/>
    <property type="project" value="TreeGrafter"/>
</dbReference>
<evidence type="ECO:0000256" key="8">
    <source>
        <dbReference type="SAM" id="Phobius"/>
    </source>
</evidence>
<evidence type="ECO:0000313" key="9">
    <source>
        <dbReference type="EMBL" id="GAG71615.1"/>
    </source>
</evidence>
<gene>
    <name evidence="9" type="ORF">S01H4_05526</name>
</gene>
<dbReference type="AlphaFoldDB" id="X0ZPE5"/>
<feature type="non-terminal residue" evidence="9">
    <location>
        <position position="223"/>
    </location>
</feature>
<evidence type="ECO:0000256" key="2">
    <source>
        <dbReference type="ARBA" id="ARBA00022475"/>
    </source>
</evidence>
<reference evidence="9" key="1">
    <citation type="journal article" date="2014" name="Front. Microbiol.">
        <title>High frequency of phylogenetically diverse reductive dehalogenase-homologous genes in deep subseafloor sedimentary metagenomes.</title>
        <authorList>
            <person name="Kawai M."/>
            <person name="Futagami T."/>
            <person name="Toyoda A."/>
            <person name="Takaki Y."/>
            <person name="Nishi S."/>
            <person name="Hori S."/>
            <person name="Arai W."/>
            <person name="Tsubouchi T."/>
            <person name="Morono Y."/>
            <person name="Uchiyama I."/>
            <person name="Ito T."/>
            <person name="Fujiyama A."/>
            <person name="Inagaki F."/>
            <person name="Takami H."/>
        </authorList>
    </citation>
    <scope>NUCLEOTIDE SEQUENCE</scope>
    <source>
        <strain evidence="9">Expedition CK06-06</strain>
    </source>
</reference>
<evidence type="ECO:0000256" key="6">
    <source>
        <dbReference type="ARBA" id="ARBA00022989"/>
    </source>
</evidence>
<feature type="transmembrane region" description="Helical" evidence="8">
    <location>
        <begin position="40"/>
        <end position="59"/>
    </location>
</feature>
<evidence type="ECO:0000256" key="1">
    <source>
        <dbReference type="ARBA" id="ARBA00004651"/>
    </source>
</evidence>
<dbReference type="EMBL" id="BART01001612">
    <property type="protein sequence ID" value="GAG71615.1"/>
    <property type="molecule type" value="Genomic_DNA"/>
</dbReference>
<dbReference type="PANTHER" id="PTHR47019:SF1">
    <property type="entry name" value="LIPID II FLIPPASE MURJ"/>
    <property type="match status" value="1"/>
</dbReference>
<keyword evidence="7 8" id="KW-0472">Membrane</keyword>
<comment type="caution">
    <text evidence="9">The sequence shown here is derived from an EMBL/GenBank/DDBJ whole genome shotgun (WGS) entry which is preliminary data.</text>
</comment>
<dbReference type="PRINTS" id="PR01806">
    <property type="entry name" value="VIRFACTRMVIN"/>
</dbReference>
<sequence length="223" mass="24364">MLPILLSLGAVQLNNGVDNFFALNLGGGNTTALTLSWRVANLPLGVFSVAIVTVLYPLISRQAAGDDIKGIKESFSLGIREIGYMMIPATAGLVILSYPIVKVLFERYNFGPMDTKKVAYILIFHSLGLIFFGLLMILNRIFYAFKNVKTPLKVASFSIIVNFILDWILIRFMDVGGLALSTTLVALCNVAILIIILRKKIGNFGGRRIFVSYGKILAAAAVM</sequence>
<comment type="subcellular location">
    <subcellularLocation>
        <location evidence="1">Cell membrane</location>
        <topology evidence="1">Multi-pass membrane protein</topology>
    </subcellularLocation>
</comment>
<keyword evidence="3 8" id="KW-0812">Transmembrane</keyword>
<keyword evidence="2" id="KW-1003">Cell membrane</keyword>
<dbReference type="GO" id="GO:0009252">
    <property type="term" value="P:peptidoglycan biosynthetic process"/>
    <property type="evidence" value="ECO:0007669"/>
    <property type="project" value="UniProtKB-KW"/>
</dbReference>
<dbReference type="GO" id="GO:0034204">
    <property type="term" value="P:lipid translocation"/>
    <property type="evidence" value="ECO:0007669"/>
    <property type="project" value="TreeGrafter"/>
</dbReference>
<feature type="transmembrane region" description="Helical" evidence="8">
    <location>
        <begin position="82"/>
        <end position="101"/>
    </location>
</feature>
<evidence type="ECO:0000256" key="7">
    <source>
        <dbReference type="ARBA" id="ARBA00023136"/>
    </source>
</evidence>
<dbReference type="PANTHER" id="PTHR47019">
    <property type="entry name" value="LIPID II FLIPPASE MURJ"/>
    <property type="match status" value="1"/>
</dbReference>
<dbReference type="InterPro" id="IPR051050">
    <property type="entry name" value="Lipid_II_flippase_MurJ/MviN"/>
</dbReference>
<organism evidence="9">
    <name type="scientific">marine sediment metagenome</name>
    <dbReference type="NCBI Taxonomy" id="412755"/>
    <lineage>
        <taxon>unclassified sequences</taxon>
        <taxon>metagenomes</taxon>
        <taxon>ecological metagenomes</taxon>
    </lineage>
</organism>
<dbReference type="GO" id="GO:0005886">
    <property type="term" value="C:plasma membrane"/>
    <property type="evidence" value="ECO:0007669"/>
    <property type="project" value="UniProtKB-SubCell"/>
</dbReference>
<feature type="transmembrane region" description="Helical" evidence="8">
    <location>
        <begin position="178"/>
        <end position="197"/>
    </location>
</feature>
<keyword evidence="4" id="KW-0133">Cell shape</keyword>
<evidence type="ECO:0000256" key="5">
    <source>
        <dbReference type="ARBA" id="ARBA00022984"/>
    </source>
</evidence>
<accession>X0ZPE5</accession>
<proteinExistence type="predicted"/>
<evidence type="ECO:0008006" key="10">
    <source>
        <dbReference type="Google" id="ProtNLM"/>
    </source>
</evidence>
<feature type="transmembrane region" description="Helical" evidence="8">
    <location>
        <begin position="154"/>
        <end position="172"/>
    </location>
</feature>
<evidence type="ECO:0000256" key="3">
    <source>
        <dbReference type="ARBA" id="ARBA00022692"/>
    </source>
</evidence>
<evidence type="ECO:0000256" key="4">
    <source>
        <dbReference type="ARBA" id="ARBA00022960"/>
    </source>
</evidence>
<keyword evidence="6 8" id="KW-1133">Transmembrane helix</keyword>
<dbReference type="GO" id="GO:0008360">
    <property type="term" value="P:regulation of cell shape"/>
    <property type="evidence" value="ECO:0007669"/>
    <property type="project" value="UniProtKB-KW"/>
</dbReference>
<dbReference type="Pfam" id="PF03023">
    <property type="entry name" value="MurJ"/>
    <property type="match status" value="1"/>
</dbReference>